<feature type="transmembrane region" description="Helical" evidence="11">
    <location>
        <begin position="143"/>
        <end position="160"/>
    </location>
</feature>
<evidence type="ECO:0000256" key="7">
    <source>
        <dbReference type="ARBA" id="ARBA00022985"/>
    </source>
</evidence>
<dbReference type="InterPro" id="IPR000620">
    <property type="entry name" value="EamA_dom"/>
</dbReference>
<feature type="transmembrane region" description="Helical" evidence="11">
    <location>
        <begin position="114"/>
        <end position="131"/>
    </location>
</feature>
<feature type="transmembrane region" description="Helical" evidence="11">
    <location>
        <begin position="59"/>
        <end position="75"/>
    </location>
</feature>
<evidence type="ECO:0000256" key="9">
    <source>
        <dbReference type="ARBA" id="ARBA00023098"/>
    </source>
</evidence>
<accession>A0A0H5DJ10</accession>
<evidence type="ECO:0000256" key="11">
    <source>
        <dbReference type="SAM" id="Phobius"/>
    </source>
</evidence>
<sequence length="279" mass="29830">MTPFVIAIILSAAMLHAVWNAIVKTAVDRTTTLGLVALGHVIPGAVMVAVLPLPELQSLWYVALSTVVHFGYFYMLGRAYQHGDLSVVYPIARGIVPALVGLWAMIFVGEVLPLQAWLGIGLIGLGIQLSSWKALRSGVGRTALWYALGTGVCISIYSLVDGVGVRLSGNTLSYWAWGAFLHLFVTIFVFWRKRDALPTVPMRVWALGIAGGLVSMCAYGLVLFAKNFAPLGAVSALRETSVIFAALIGFVFLKEGNWKRRLGAAVLMAGGVALIGTAV</sequence>
<feature type="transmembrane region" description="Helical" evidence="11">
    <location>
        <begin position="35"/>
        <end position="53"/>
    </location>
</feature>
<dbReference type="Proteomes" id="UP000043764">
    <property type="component" value="Unassembled WGS sequence"/>
</dbReference>
<name>A0A0H5DJ10_9RHOB</name>
<evidence type="ECO:0000256" key="6">
    <source>
        <dbReference type="ARBA" id="ARBA00022692"/>
    </source>
</evidence>
<keyword evidence="6 11" id="KW-0812">Transmembrane</keyword>
<evidence type="ECO:0000313" key="13">
    <source>
        <dbReference type="EMBL" id="CRL12255.1"/>
    </source>
</evidence>
<dbReference type="STRING" id="481446.NIT7645_01850"/>
<feature type="transmembrane region" description="Helical" evidence="11">
    <location>
        <begin position="231"/>
        <end position="253"/>
    </location>
</feature>
<dbReference type="Pfam" id="PF00892">
    <property type="entry name" value="EamA"/>
    <property type="match status" value="2"/>
</dbReference>
<gene>
    <name evidence="13" type="ORF">NIT7321_03127</name>
</gene>
<dbReference type="InterPro" id="IPR000390">
    <property type="entry name" value="Small_drug/metabolite_transptr"/>
</dbReference>
<evidence type="ECO:0000256" key="2">
    <source>
        <dbReference type="ARBA" id="ARBA00022475"/>
    </source>
</evidence>
<keyword evidence="14" id="KW-1185">Reference proteome</keyword>
<dbReference type="GO" id="GO:0022857">
    <property type="term" value="F:transmembrane transporter activity"/>
    <property type="evidence" value="ECO:0007669"/>
    <property type="project" value="InterPro"/>
</dbReference>
<dbReference type="EMBL" id="CVRL01000039">
    <property type="protein sequence ID" value="CRL12255.1"/>
    <property type="molecule type" value="Genomic_DNA"/>
</dbReference>
<feature type="domain" description="EamA" evidence="12">
    <location>
        <begin position="143"/>
        <end position="276"/>
    </location>
</feature>
<dbReference type="PANTHER" id="PTHR30561">
    <property type="entry name" value="SMR FAMILY PROTON-DEPENDENT DRUG EFFLUX TRANSPORTER SUGE"/>
    <property type="match status" value="1"/>
</dbReference>
<proteinExistence type="predicted"/>
<evidence type="ECO:0000256" key="4">
    <source>
        <dbReference type="ARBA" id="ARBA00022519"/>
    </source>
</evidence>
<evidence type="ECO:0000313" key="14">
    <source>
        <dbReference type="Proteomes" id="UP000043764"/>
    </source>
</evidence>
<evidence type="ECO:0000259" key="12">
    <source>
        <dbReference type="Pfam" id="PF00892"/>
    </source>
</evidence>
<keyword evidence="2" id="KW-1003">Cell membrane</keyword>
<organism evidence="13 14">
    <name type="scientific">Phaeobacter italicus</name>
    <dbReference type="NCBI Taxonomy" id="481446"/>
    <lineage>
        <taxon>Bacteria</taxon>
        <taxon>Pseudomonadati</taxon>
        <taxon>Pseudomonadota</taxon>
        <taxon>Alphaproteobacteria</taxon>
        <taxon>Rhodobacterales</taxon>
        <taxon>Roseobacteraceae</taxon>
        <taxon>Phaeobacter</taxon>
    </lineage>
</organism>
<dbReference type="InterPro" id="IPR037185">
    <property type="entry name" value="EmrE-like"/>
</dbReference>
<evidence type="ECO:0000256" key="10">
    <source>
        <dbReference type="ARBA" id="ARBA00023136"/>
    </source>
</evidence>
<keyword evidence="10 11" id="KW-0472">Membrane</keyword>
<keyword evidence="8 11" id="KW-1133">Transmembrane helix</keyword>
<dbReference type="GO" id="GO:0009245">
    <property type="term" value="P:lipid A biosynthetic process"/>
    <property type="evidence" value="ECO:0007669"/>
    <property type="project" value="UniProtKB-KW"/>
</dbReference>
<keyword evidence="5" id="KW-0441">Lipid A biosynthesis</keyword>
<evidence type="ECO:0000256" key="1">
    <source>
        <dbReference type="ARBA" id="ARBA00004651"/>
    </source>
</evidence>
<keyword evidence="3" id="KW-0444">Lipid biosynthesis</keyword>
<dbReference type="PANTHER" id="PTHR30561:SF9">
    <property type="entry name" value="4-AMINO-4-DEOXY-L-ARABINOSE-PHOSPHOUNDECAPRENOL FLIPPASE SUBUNIT ARNF-RELATED"/>
    <property type="match status" value="1"/>
</dbReference>
<feature type="transmembrane region" description="Helical" evidence="11">
    <location>
        <begin position="204"/>
        <end position="225"/>
    </location>
</feature>
<dbReference type="GO" id="GO:0009103">
    <property type="term" value="P:lipopolysaccharide biosynthetic process"/>
    <property type="evidence" value="ECO:0007669"/>
    <property type="project" value="UniProtKB-KW"/>
</dbReference>
<feature type="transmembrane region" description="Helical" evidence="11">
    <location>
        <begin position="87"/>
        <end position="108"/>
    </location>
</feature>
<reference evidence="14" key="1">
    <citation type="submission" date="2015-05" db="EMBL/GenBank/DDBJ databases">
        <authorList>
            <person name="Rodrigo-Torres Lidia"/>
            <person name="Arahal R.David."/>
        </authorList>
    </citation>
    <scope>NUCLEOTIDE SEQUENCE [LARGE SCALE GENOMIC DNA]</scope>
    <source>
        <strain evidence="14">CECT 7321</strain>
    </source>
</reference>
<feature type="transmembrane region" description="Helical" evidence="11">
    <location>
        <begin position="172"/>
        <end position="192"/>
    </location>
</feature>
<protein>
    <submittedName>
        <fullName evidence="13">Phosphonate utilization associated putative membrane protein</fullName>
    </submittedName>
</protein>
<evidence type="ECO:0000256" key="8">
    <source>
        <dbReference type="ARBA" id="ARBA00022989"/>
    </source>
</evidence>
<feature type="transmembrane region" description="Helical" evidence="11">
    <location>
        <begin position="6"/>
        <end position="23"/>
    </location>
</feature>
<dbReference type="GO" id="GO:0005886">
    <property type="term" value="C:plasma membrane"/>
    <property type="evidence" value="ECO:0007669"/>
    <property type="project" value="UniProtKB-SubCell"/>
</dbReference>
<keyword evidence="4" id="KW-0997">Cell inner membrane</keyword>
<dbReference type="AlphaFoldDB" id="A0A0H5DJ10"/>
<dbReference type="RefSeq" id="WP_050674032.1">
    <property type="nucleotide sequence ID" value="NZ_CVRL01000039.1"/>
</dbReference>
<keyword evidence="9" id="KW-0443">Lipid metabolism</keyword>
<keyword evidence="7" id="KW-0448">Lipopolysaccharide biosynthesis</keyword>
<dbReference type="SUPFAM" id="SSF103481">
    <property type="entry name" value="Multidrug resistance efflux transporter EmrE"/>
    <property type="match status" value="2"/>
</dbReference>
<comment type="subcellular location">
    <subcellularLocation>
        <location evidence="1">Cell membrane</location>
        <topology evidence="1">Multi-pass membrane protein</topology>
    </subcellularLocation>
</comment>
<evidence type="ECO:0000256" key="3">
    <source>
        <dbReference type="ARBA" id="ARBA00022516"/>
    </source>
</evidence>
<feature type="domain" description="EamA" evidence="12">
    <location>
        <begin position="6"/>
        <end position="131"/>
    </location>
</feature>
<dbReference type="Gene3D" id="1.10.3730.20">
    <property type="match status" value="1"/>
</dbReference>
<evidence type="ECO:0000256" key="5">
    <source>
        <dbReference type="ARBA" id="ARBA00022556"/>
    </source>
</evidence>